<comment type="caution">
    <text evidence="1">The sequence shown here is derived from an EMBL/GenBank/DDBJ whole genome shotgun (WGS) entry which is preliminary data.</text>
</comment>
<evidence type="ECO:0000313" key="1">
    <source>
        <dbReference type="EMBL" id="KAK4756144.1"/>
    </source>
</evidence>
<dbReference type="Pfam" id="PF07795">
    <property type="entry name" value="DUF1635"/>
    <property type="match status" value="1"/>
</dbReference>
<dbReference type="EMBL" id="JAXIOK010000013">
    <property type="protein sequence ID" value="KAK4756144.1"/>
    <property type="molecule type" value="Genomic_DNA"/>
</dbReference>
<dbReference type="PANTHER" id="PTHR33431:SF3">
    <property type="entry name" value="ENABLED-LIKE PROTEIN (DUF1635)"/>
    <property type="match status" value="1"/>
</dbReference>
<keyword evidence="2" id="KW-1185">Reference proteome</keyword>
<evidence type="ECO:0000313" key="2">
    <source>
        <dbReference type="Proteomes" id="UP001345219"/>
    </source>
</evidence>
<name>A0AAN7JZ67_9MYRT</name>
<gene>
    <name evidence="1" type="ORF">SAY87_006271</name>
</gene>
<reference evidence="1 2" key="1">
    <citation type="journal article" date="2023" name="Hortic Res">
        <title>Pangenome of water caltrop reveals structural variations and asymmetric subgenome divergence after allopolyploidization.</title>
        <authorList>
            <person name="Zhang X."/>
            <person name="Chen Y."/>
            <person name="Wang L."/>
            <person name="Yuan Y."/>
            <person name="Fang M."/>
            <person name="Shi L."/>
            <person name="Lu R."/>
            <person name="Comes H.P."/>
            <person name="Ma Y."/>
            <person name="Chen Y."/>
            <person name="Huang G."/>
            <person name="Zhou Y."/>
            <person name="Zheng Z."/>
            <person name="Qiu Y."/>
        </authorList>
    </citation>
    <scope>NUCLEOTIDE SEQUENCE [LARGE SCALE GENOMIC DNA]</scope>
    <source>
        <tissue evidence="1">Roots</tissue>
    </source>
</reference>
<sequence>MESRCTPPPSWGYTFCHGKKMDEVRNNLLYTVLELESTRLDAQEEMKKRDDQLVQLRELLIRVMKERDEANENCRGLIMERSFLLQHYQILNAPAEKAQPLPPRRGVDSMNNSFSSSDCEESIVSCIPFQLDDSTPLPVPQEKKLLLPEKGKLLQAVMDAGPLLQTLLLAGPLPKWRHPPPQLEPSEIPLFHAPLASSGRMSRHKRGILEGSAGSPRETKFQRVAPTQLNKLGSGRVF</sequence>
<dbReference type="AlphaFoldDB" id="A0AAN7JZ67"/>
<accession>A0AAN7JZ67</accession>
<dbReference type="Proteomes" id="UP001345219">
    <property type="component" value="Chromosome 6"/>
</dbReference>
<proteinExistence type="predicted"/>
<dbReference type="PANTHER" id="PTHR33431">
    <property type="entry name" value="ENABLED-LIKE PROTEIN (DUF1635)"/>
    <property type="match status" value="1"/>
</dbReference>
<organism evidence="1 2">
    <name type="scientific">Trapa incisa</name>
    <dbReference type="NCBI Taxonomy" id="236973"/>
    <lineage>
        <taxon>Eukaryota</taxon>
        <taxon>Viridiplantae</taxon>
        <taxon>Streptophyta</taxon>
        <taxon>Embryophyta</taxon>
        <taxon>Tracheophyta</taxon>
        <taxon>Spermatophyta</taxon>
        <taxon>Magnoliopsida</taxon>
        <taxon>eudicotyledons</taxon>
        <taxon>Gunneridae</taxon>
        <taxon>Pentapetalae</taxon>
        <taxon>rosids</taxon>
        <taxon>malvids</taxon>
        <taxon>Myrtales</taxon>
        <taxon>Lythraceae</taxon>
        <taxon>Trapa</taxon>
    </lineage>
</organism>
<protein>
    <submittedName>
        <fullName evidence="1">Uncharacterized protein</fullName>
    </submittedName>
</protein>
<dbReference type="InterPro" id="IPR012862">
    <property type="entry name" value="DUF1635"/>
</dbReference>